<evidence type="ECO:0000313" key="2">
    <source>
        <dbReference type="EMBL" id="QCX25341.1"/>
    </source>
</evidence>
<feature type="transmembrane region" description="Helical" evidence="1">
    <location>
        <begin position="60"/>
        <end position="78"/>
    </location>
</feature>
<dbReference type="Proteomes" id="UP000310673">
    <property type="component" value="Chromosome"/>
</dbReference>
<proteinExistence type="predicted"/>
<feature type="transmembrane region" description="Helical" evidence="1">
    <location>
        <begin position="32"/>
        <end position="54"/>
    </location>
</feature>
<reference evidence="2 3" key="1">
    <citation type="submission" date="2019-05" db="EMBL/GenBank/DDBJ databases">
        <title>Genome Sequence of Lactobacillus futsaii Y97, a Potential Probiotic Strain Isolated from the Futsai of Taiwan.</title>
        <authorList>
            <person name="Du X."/>
        </authorList>
    </citation>
    <scope>NUCLEOTIDE SEQUENCE [LARGE SCALE GENOMIC DNA]</scope>
    <source>
        <strain evidence="2 3">Y97</strain>
    </source>
</reference>
<dbReference type="AlphaFoldDB" id="A0A5B7T5C5"/>
<sequence>MEKMIRLSYFIDSKKTIWVIKMDRELSFERKISFEPLLISIFFGSVVAIIVYTIFPMVPIFALIIGILVFGIDNLVIFPRSLEKFYDYWSIDKTGIYYSDYDTWSKQLLAIFLPMSRQLKRIPFEQIKSFAIVDGENIMNTQVPDGGKLNNPLARKTHYLIISTVNKKVCLHCAWTSDNLPVSADELKRLISFLNSKM</sequence>
<dbReference type="EMBL" id="CP040736">
    <property type="protein sequence ID" value="QCX25341.1"/>
    <property type="molecule type" value="Genomic_DNA"/>
</dbReference>
<protein>
    <submittedName>
        <fullName evidence="2">Uncharacterized protein</fullName>
    </submittedName>
</protein>
<evidence type="ECO:0000313" key="3">
    <source>
        <dbReference type="Proteomes" id="UP000310673"/>
    </source>
</evidence>
<accession>A0A5B7T5C5</accession>
<dbReference type="KEGG" id="lft:FG051_09695"/>
<organism evidence="2 3">
    <name type="scientific">Companilactobacillus futsaii</name>
    <dbReference type="NCBI Taxonomy" id="938155"/>
    <lineage>
        <taxon>Bacteria</taxon>
        <taxon>Bacillati</taxon>
        <taxon>Bacillota</taxon>
        <taxon>Bacilli</taxon>
        <taxon>Lactobacillales</taxon>
        <taxon>Lactobacillaceae</taxon>
        <taxon>Companilactobacillus</taxon>
    </lineage>
</organism>
<keyword evidence="1" id="KW-0472">Membrane</keyword>
<keyword evidence="1" id="KW-1133">Transmembrane helix</keyword>
<dbReference type="STRING" id="1423818.FC88_GL001376"/>
<name>A0A5B7T5C5_9LACO</name>
<keyword evidence="1" id="KW-0812">Transmembrane</keyword>
<gene>
    <name evidence="2" type="ORF">FG051_09695</name>
</gene>
<evidence type="ECO:0000256" key="1">
    <source>
        <dbReference type="SAM" id="Phobius"/>
    </source>
</evidence>